<evidence type="ECO:0000313" key="3">
    <source>
        <dbReference type="Proteomes" id="UP000823897"/>
    </source>
</evidence>
<evidence type="ECO:0000256" key="1">
    <source>
        <dbReference type="SAM" id="SignalP"/>
    </source>
</evidence>
<protein>
    <recommendedName>
        <fullName evidence="4">Secreted protein</fullName>
    </recommendedName>
</protein>
<accession>A0A9D2U0Q8</accession>
<sequence>MKRGKCIAAWLLTCALVITSLLSGAPASVSAADGAEAGLVNIAENCDVTVPENENGVANMFDGNL</sequence>
<evidence type="ECO:0008006" key="4">
    <source>
        <dbReference type="Google" id="ProtNLM"/>
    </source>
</evidence>
<comment type="caution">
    <text evidence="2">The sequence shown here is derived from an EMBL/GenBank/DDBJ whole genome shotgun (WGS) entry which is preliminary data.</text>
</comment>
<dbReference type="Proteomes" id="UP000823897">
    <property type="component" value="Unassembled WGS sequence"/>
</dbReference>
<keyword evidence="1" id="KW-0732">Signal</keyword>
<gene>
    <name evidence="2" type="ORF">H9911_03895</name>
</gene>
<organism evidence="2 3">
    <name type="scientific">Candidatus Mediterraneibacter tabaqchaliae</name>
    <dbReference type="NCBI Taxonomy" id="2838689"/>
    <lineage>
        <taxon>Bacteria</taxon>
        <taxon>Bacillati</taxon>
        <taxon>Bacillota</taxon>
        <taxon>Clostridia</taxon>
        <taxon>Lachnospirales</taxon>
        <taxon>Lachnospiraceae</taxon>
        <taxon>Mediterraneibacter</taxon>
    </lineage>
</organism>
<dbReference type="AlphaFoldDB" id="A0A9D2U0Q8"/>
<evidence type="ECO:0000313" key="2">
    <source>
        <dbReference type="EMBL" id="HJD33671.1"/>
    </source>
</evidence>
<proteinExistence type="predicted"/>
<reference evidence="2" key="1">
    <citation type="journal article" date="2021" name="PeerJ">
        <title>Extensive microbial diversity within the chicken gut microbiome revealed by metagenomics and culture.</title>
        <authorList>
            <person name="Gilroy R."/>
            <person name="Ravi A."/>
            <person name="Getino M."/>
            <person name="Pursley I."/>
            <person name="Horton D.L."/>
            <person name="Alikhan N.F."/>
            <person name="Baker D."/>
            <person name="Gharbi K."/>
            <person name="Hall N."/>
            <person name="Watson M."/>
            <person name="Adriaenssens E.M."/>
            <person name="Foster-Nyarko E."/>
            <person name="Jarju S."/>
            <person name="Secka A."/>
            <person name="Antonio M."/>
            <person name="Oren A."/>
            <person name="Chaudhuri R.R."/>
            <person name="La Ragione R."/>
            <person name="Hildebrand F."/>
            <person name="Pallen M.J."/>
        </authorList>
    </citation>
    <scope>NUCLEOTIDE SEQUENCE</scope>
    <source>
        <strain evidence="2">ChiGjej3B3-11674</strain>
    </source>
</reference>
<dbReference type="EMBL" id="DWUV01000073">
    <property type="protein sequence ID" value="HJD33671.1"/>
    <property type="molecule type" value="Genomic_DNA"/>
</dbReference>
<feature type="chain" id="PRO_5039000745" description="Secreted protein" evidence="1">
    <location>
        <begin position="32"/>
        <end position="65"/>
    </location>
</feature>
<feature type="signal peptide" evidence="1">
    <location>
        <begin position="1"/>
        <end position="31"/>
    </location>
</feature>
<reference evidence="2" key="2">
    <citation type="submission" date="2021-04" db="EMBL/GenBank/DDBJ databases">
        <authorList>
            <person name="Gilroy R."/>
        </authorList>
    </citation>
    <scope>NUCLEOTIDE SEQUENCE</scope>
    <source>
        <strain evidence="2">ChiGjej3B3-11674</strain>
    </source>
</reference>
<name>A0A9D2U0Q8_9FIRM</name>